<evidence type="ECO:0000256" key="12">
    <source>
        <dbReference type="ARBA" id="ARBA00023056"/>
    </source>
</evidence>
<dbReference type="EC" id="3.2.1.33" evidence="6"/>
<dbReference type="Pfam" id="PF06202">
    <property type="entry name" value="GDE_C"/>
    <property type="match status" value="1"/>
</dbReference>
<organism evidence="22">
    <name type="scientific">Caenorhabditis remanei</name>
    <name type="common">Caenorhabditis vulgaris</name>
    <dbReference type="NCBI Taxonomy" id="31234"/>
    <lineage>
        <taxon>Eukaryota</taxon>
        <taxon>Metazoa</taxon>
        <taxon>Ecdysozoa</taxon>
        <taxon>Nematoda</taxon>
        <taxon>Chromadorea</taxon>
        <taxon>Rhabditida</taxon>
        <taxon>Rhabditina</taxon>
        <taxon>Rhabditomorpha</taxon>
        <taxon>Rhabditoidea</taxon>
        <taxon>Rhabditidae</taxon>
        <taxon>Peloderinae</taxon>
        <taxon>Caenorhabditis</taxon>
    </lineage>
</organism>
<evidence type="ECO:0000259" key="20">
    <source>
        <dbReference type="Pfam" id="PF14702"/>
    </source>
</evidence>
<dbReference type="STRING" id="31234.E3MHZ4"/>
<evidence type="ECO:0000313" key="21">
    <source>
        <dbReference type="EMBL" id="EFP02182.1"/>
    </source>
</evidence>
<dbReference type="InterPro" id="IPR008928">
    <property type="entry name" value="6-hairpin_glycosidase_sf"/>
</dbReference>
<evidence type="ECO:0000259" key="18">
    <source>
        <dbReference type="Pfam" id="PF14699"/>
    </source>
</evidence>
<dbReference type="EMBL" id="DS268446">
    <property type="protein sequence ID" value="EFP02182.1"/>
    <property type="molecule type" value="Genomic_DNA"/>
</dbReference>
<keyword evidence="22" id="KW-1185">Reference proteome</keyword>
<dbReference type="FunFam" id="3.20.20.80:FF:000206">
    <property type="entry name" value="Amylo-alpha-1, 6-glucosidase, 4-alpha-glucanotransferase b"/>
    <property type="match status" value="1"/>
</dbReference>
<dbReference type="Pfam" id="PF14701">
    <property type="entry name" value="hDGE_amylase"/>
    <property type="match status" value="1"/>
</dbReference>
<feature type="domain" description="Eukaryotic glycogen debranching enzyme N-terminal" evidence="18">
    <location>
        <begin position="66"/>
        <end position="114"/>
    </location>
</feature>
<dbReference type="GeneID" id="9803008"/>
<keyword evidence="11" id="KW-0378">Hydrolase</keyword>
<keyword evidence="13" id="KW-0511">Multifunctional enzyme</keyword>
<comment type="function">
    <text evidence="3">Multifunctional enzyme acting as 1,4-alpha-D-glucan:1,4-alpha-D-glucan 4-alpha-D-glycosyltransferase and amylo-1,6-glucosidase in glycogen degradation.</text>
</comment>
<evidence type="ECO:0000256" key="4">
    <source>
        <dbReference type="ARBA" id="ARBA00004496"/>
    </source>
</evidence>
<evidence type="ECO:0000259" key="19">
    <source>
        <dbReference type="Pfam" id="PF14701"/>
    </source>
</evidence>
<dbReference type="InterPro" id="IPR017853">
    <property type="entry name" value="GH"/>
</dbReference>
<evidence type="ECO:0000256" key="10">
    <source>
        <dbReference type="ARBA" id="ARBA00022679"/>
    </source>
</evidence>
<dbReference type="InterPro" id="IPR029436">
    <property type="entry name" value="AGL_euk_N"/>
</dbReference>
<dbReference type="RefSeq" id="XP_003104260.2">
    <property type="nucleotide sequence ID" value="XM_003104212.2"/>
</dbReference>
<evidence type="ECO:0000256" key="7">
    <source>
        <dbReference type="ARBA" id="ARBA00020723"/>
    </source>
</evidence>
<keyword evidence="12" id="KW-0320">Glycogen biosynthesis</keyword>
<evidence type="ECO:0000256" key="5">
    <source>
        <dbReference type="ARBA" id="ARBA00012560"/>
    </source>
</evidence>
<evidence type="ECO:0000256" key="14">
    <source>
        <dbReference type="ARBA" id="ARBA00023295"/>
    </source>
</evidence>
<evidence type="ECO:0000256" key="13">
    <source>
        <dbReference type="ARBA" id="ARBA00023268"/>
    </source>
</evidence>
<evidence type="ECO:0000256" key="16">
    <source>
        <dbReference type="ARBA" id="ARBA00031477"/>
    </source>
</evidence>
<evidence type="ECO:0000256" key="1">
    <source>
        <dbReference type="ARBA" id="ARBA00000439"/>
    </source>
</evidence>
<dbReference type="PANTHER" id="PTHR10569">
    <property type="entry name" value="GLYCOGEN DEBRANCHING ENZYME"/>
    <property type="match status" value="1"/>
</dbReference>
<dbReference type="CDD" id="cd11327">
    <property type="entry name" value="AmyAc_Glg_debranch_2"/>
    <property type="match status" value="1"/>
</dbReference>
<dbReference type="NCBIfam" id="TIGR01531">
    <property type="entry name" value="glyc_debranch"/>
    <property type="match status" value="1"/>
</dbReference>
<evidence type="ECO:0000256" key="2">
    <source>
        <dbReference type="ARBA" id="ARBA00000927"/>
    </source>
</evidence>
<comment type="catalytic activity">
    <reaction evidence="2">
        <text>Hydrolysis of (1-&gt;6)-alpha-D-glucosidic branch linkages in glycogen phosphorylase limit dextrin.</text>
        <dbReference type="EC" id="3.2.1.33"/>
    </reaction>
</comment>
<dbReference type="PANTHER" id="PTHR10569:SF2">
    <property type="entry name" value="GLYCOGEN DEBRANCHING ENZYME"/>
    <property type="match status" value="1"/>
</dbReference>
<keyword evidence="14" id="KW-0326">Glycosidase</keyword>
<dbReference type="GO" id="GO:0004135">
    <property type="term" value="F:amylo-alpha-1,6-glucosidase activity"/>
    <property type="evidence" value="ECO:0007669"/>
    <property type="project" value="UniProtKB-EC"/>
</dbReference>
<dbReference type="EC" id="2.4.1.25" evidence="5"/>
<dbReference type="InterPro" id="IPR032792">
    <property type="entry name" value="AGL_glucanoTrfase"/>
</dbReference>
<gene>
    <name evidence="21" type="primary">Cre-agl-1</name>
    <name evidence="21" type="ORF">CRE_24907</name>
</gene>
<evidence type="ECO:0000256" key="6">
    <source>
        <dbReference type="ARBA" id="ARBA00012778"/>
    </source>
</evidence>
<comment type="catalytic activity">
    <reaction evidence="1">
        <text>Transfers a segment of a (1-&gt;4)-alpha-D-glucan to a new position in an acceptor, which may be glucose or a (1-&gt;4)-alpha-D-glucan.</text>
        <dbReference type="EC" id="2.4.1.25"/>
    </reaction>
</comment>
<dbReference type="InterPro" id="IPR006421">
    <property type="entry name" value="Glycogen_debranch_met"/>
</dbReference>
<dbReference type="Pfam" id="PF14702">
    <property type="entry name" value="hGDE_central"/>
    <property type="match status" value="1"/>
</dbReference>
<dbReference type="InterPro" id="IPR010401">
    <property type="entry name" value="AGL/Gdb1"/>
</dbReference>
<evidence type="ECO:0000256" key="9">
    <source>
        <dbReference type="ARBA" id="ARBA00022676"/>
    </source>
</evidence>
<dbReference type="InParanoid" id="E3MHZ4"/>
<dbReference type="OrthoDB" id="10248904at2759"/>
<dbReference type="KEGG" id="crq:GCK72_004680"/>
<evidence type="ECO:0000259" key="17">
    <source>
        <dbReference type="Pfam" id="PF06202"/>
    </source>
</evidence>
<sequence>MTQKEQTEIRIIVLEDGERLDSVIRKVEKGWIVRFKRGSSLLGKKVSVYTTVSPGSPLKWSEGKDHLSVFCEVKCQEAGSFRYHFIVESEESETAETVESGHGYFLVMPGLQINGKPLNLDGICCQTYLTKLLGPLNEWKDRLKVAHETGYNMIHLTPIHELGVSNSAYSLSNHHSLIQTLGEGAGFQDIQNLVEDLEKSWGILTVQDVVWNHAAKNAKWLMEHPESAYNCSNSPHLRPAYVIDRVYHEFGKQVSEGVWEHRGVPAVVENIHHVNAIEYLLRAEVLPKAELHEFFQVDLKAMVNLFEMFIKQAGGPTQDPLDGQDVEIVQDSEFRRFGSTVDFERSARIFNRERGDAGSEEERVQKCVQSFSAALHQKNLDAARDAWEIILAGLRAVMGGITYERIAENGPKKGRVNEENPLTTDYFLHLEGDLGWRNEEKFAYDEEKSKFLMAFNGWVMSSDPMKNFALKDSQTYLRRELVCWGDSVKLNYGEKETDSPFLWDYMKEYTQQAARMFHGLRIDNAHGTPIHVAEKLLKCAREVRSDIYVFAELFTGSEQADNMFVNRLGISSLIREAQSAGDSHEQGRLVYRYGGDCVGAFKQKSARLAPNSIAHGLFLDQSHDNPSPIHTRSPFDILPTAAMLTMASCAVGSTRGYDELVRDHIHVVHETRPYASCANNQITENQGIIKGRKILNKLHTSLAQDGFTQVFVDQMNPDIVGITRHNPRSHETVVVVSHTAFSKNYVNWPGGLKHIPIGGVLDSVLFEMKLNKIEEEWGDENQNYLQGLENFQMEIRENVGFEDGTMFRVHGGEYIELTNFSSGSVIGFKIRPKEEAANAFEQIHREIESSTDLDQALATLTYQSFAPLLFHCESEDYATIGQGGYEVPNYGKFVYCGLQGLIPILEKIRDNNDLGHPLCQNLRDGTWLCDYIVGRLKKFDRLRNVADVVESLLRPLEHVPYYLRPCYFETIISFIYGKVRAEVLRRMAPEIQTSSALIRHLSISTIEFLGYIPGAGLAPIPESLQLEDDHPSSLAAGLTHFAVGIWRNWGRDTFIALPGCLLSTGRFQEARQIILSFGGALRHGLIPNLLAEGIGARYNCRDATWFWLVSIVKYVEMAPNGHEILGDVVRRIYPKDNTVYGEEEKEQKLIDTIYEAMDKHFGGIDFRERNAGPQIDEQMRDEGFQVTAGVSRSTGFIHGGNRWNCGTWMDKMGSSERAGNKGEPATPRDGAAVELQGLAYRTLRALADWNKKGLIERKGVSDEWSWSFWAEKIRRNFEKKFYVETGAQGEYVNRREIVKDSFGSSQGFTDFQLRCNFAITLAVAPDLLDAKKAWKALNSAEVLLGPLGIKTLDPTDWGYNGYYNNDDDGTDKVTAKGWNYHQGPEWLFVAGYYLQARLKIGEILGGVEKRYAIRQVQERLGNAYRHIIDSPWRSLPELTNAGGEYCRQSCDAQAWSVGCLMEACIKLNTIDE</sequence>
<evidence type="ECO:0000256" key="15">
    <source>
        <dbReference type="ARBA" id="ARBA00025780"/>
    </source>
</evidence>
<dbReference type="FunCoup" id="E3MHZ4">
    <property type="interactions" value="2204"/>
</dbReference>
<dbReference type="OMA" id="YEEGHVH"/>
<feature type="domain" description="Glycogen debranching enzyme central" evidence="20">
    <location>
        <begin position="687"/>
        <end position="936"/>
    </location>
</feature>
<dbReference type="InterPro" id="IPR012341">
    <property type="entry name" value="6hp_glycosidase-like_sf"/>
</dbReference>
<dbReference type="eggNOG" id="KOG3625">
    <property type="taxonomic scope" value="Eukaryota"/>
</dbReference>
<evidence type="ECO:0000313" key="22">
    <source>
        <dbReference type="Proteomes" id="UP000008281"/>
    </source>
</evidence>
<reference evidence="21" key="1">
    <citation type="submission" date="2007-07" db="EMBL/GenBank/DDBJ databases">
        <title>PCAP assembly of the Caenorhabditis remanei genome.</title>
        <authorList>
            <consortium name="The Caenorhabditis remanei Sequencing Consortium"/>
            <person name="Wilson R.K."/>
        </authorList>
    </citation>
    <scope>NUCLEOTIDE SEQUENCE [LARGE SCALE GENOMIC DNA]</scope>
    <source>
        <strain evidence="21">PB4641</strain>
    </source>
</reference>
<feature type="domain" description="Glycogen debranching enzyme glucanotransferase" evidence="19">
    <location>
        <begin position="117"/>
        <end position="548"/>
    </location>
</feature>
<evidence type="ECO:0000256" key="8">
    <source>
        <dbReference type="ARBA" id="ARBA00022490"/>
    </source>
</evidence>
<keyword evidence="10" id="KW-0808">Transferase</keyword>
<dbReference type="InterPro" id="IPR032790">
    <property type="entry name" value="GDE_C"/>
</dbReference>
<dbReference type="InterPro" id="IPR032788">
    <property type="entry name" value="AGL_central"/>
</dbReference>
<feature type="domain" description="Glycogen debranching enzyme C-terminal" evidence="17">
    <location>
        <begin position="1028"/>
        <end position="1462"/>
    </location>
</feature>
<dbReference type="HOGENOM" id="CLU_001517_2_0_1"/>
<dbReference type="GO" id="GO:0005978">
    <property type="term" value="P:glycogen biosynthetic process"/>
    <property type="evidence" value="ECO:0007669"/>
    <property type="project" value="UniProtKB-KW"/>
</dbReference>
<name>E3MHZ4_CAERE</name>
<dbReference type="FunFam" id="3.20.20.80:FF:000070">
    <property type="entry name" value="GDB1p Glycogen debranching enzyme"/>
    <property type="match status" value="1"/>
</dbReference>
<evidence type="ECO:0000256" key="11">
    <source>
        <dbReference type="ARBA" id="ARBA00022801"/>
    </source>
</evidence>
<dbReference type="CTD" id="9803008"/>
<evidence type="ECO:0000256" key="3">
    <source>
        <dbReference type="ARBA" id="ARBA00003530"/>
    </source>
</evidence>
<dbReference type="Proteomes" id="UP000008281">
    <property type="component" value="Unassembled WGS sequence"/>
</dbReference>
<dbReference type="SUPFAM" id="SSF51445">
    <property type="entry name" value="(Trans)glycosidases"/>
    <property type="match status" value="1"/>
</dbReference>
<dbReference type="Gene3D" id="1.50.10.10">
    <property type="match status" value="1"/>
</dbReference>
<dbReference type="GO" id="GO:0005737">
    <property type="term" value="C:cytoplasm"/>
    <property type="evidence" value="ECO:0007669"/>
    <property type="project" value="UniProtKB-SubCell"/>
</dbReference>
<keyword evidence="9" id="KW-0328">Glycosyltransferase</keyword>
<dbReference type="GO" id="GO:0004134">
    <property type="term" value="F:4-alpha-glucanotransferase activity"/>
    <property type="evidence" value="ECO:0007669"/>
    <property type="project" value="UniProtKB-EC"/>
</dbReference>
<dbReference type="Gene3D" id="3.20.20.80">
    <property type="entry name" value="Glycosidases"/>
    <property type="match status" value="2"/>
</dbReference>
<proteinExistence type="inferred from homology"/>
<dbReference type="GO" id="GO:0005980">
    <property type="term" value="P:glycogen catabolic process"/>
    <property type="evidence" value="ECO:0007669"/>
    <property type="project" value="InterPro"/>
</dbReference>
<protein>
    <recommendedName>
        <fullName evidence="7">Glycogen debranching enzyme</fullName>
        <ecNumber evidence="5">2.4.1.25</ecNumber>
        <ecNumber evidence="6">3.2.1.33</ecNumber>
    </recommendedName>
    <alternativeName>
        <fullName evidence="16">Glycogen debrancher</fullName>
    </alternativeName>
</protein>
<keyword evidence="8" id="KW-0963">Cytoplasm</keyword>
<comment type="subcellular location">
    <subcellularLocation>
        <location evidence="4">Cytoplasm</location>
    </subcellularLocation>
</comment>
<dbReference type="SUPFAM" id="SSF48208">
    <property type="entry name" value="Six-hairpin glycosidases"/>
    <property type="match status" value="1"/>
</dbReference>
<dbReference type="FunFam" id="1.50.10.10:FF:000118">
    <property type="entry name" value="AGL (Amylo-1,6-GLucosidase, 4-alpha-glucanotransferase) glycogen debranching enzyme"/>
    <property type="match status" value="1"/>
</dbReference>
<dbReference type="Pfam" id="PF14699">
    <property type="entry name" value="hGDE_N"/>
    <property type="match status" value="1"/>
</dbReference>
<accession>E3MHZ4</accession>
<comment type="similarity">
    <text evidence="15">Belongs to the glycogen debranching enzyme family.</text>
</comment>